<name>A0A562PWM7_9BURK</name>
<keyword evidence="5" id="KW-0645">Protease</keyword>
<accession>A0A562PWM7</accession>
<dbReference type="PANTHER" id="PTHR42776:SF27">
    <property type="entry name" value="DIPEPTIDYL PEPTIDASE FAMILY MEMBER 6"/>
    <property type="match status" value="1"/>
</dbReference>
<evidence type="ECO:0000313" key="5">
    <source>
        <dbReference type="EMBL" id="TWI48809.1"/>
    </source>
</evidence>
<dbReference type="EMBL" id="CP046904">
    <property type="protein sequence ID" value="QGZ39880.1"/>
    <property type="molecule type" value="Genomic_DNA"/>
</dbReference>
<dbReference type="AlphaFoldDB" id="A0A562PWM7"/>
<dbReference type="OrthoDB" id="4269629at2"/>
<gene>
    <name evidence="4" type="ORF">GO485_13010</name>
    <name evidence="5" type="ORF">IP92_02202</name>
</gene>
<feature type="chain" id="PRO_5044618018" evidence="2">
    <location>
        <begin position="22"/>
        <end position="663"/>
    </location>
</feature>
<dbReference type="SUPFAM" id="SSF82171">
    <property type="entry name" value="DPP6 N-terminal domain-like"/>
    <property type="match status" value="1"/>
</dbReference>
<protein>
    <submittedName>
        <fullName evidence="5">Dipeptidyl aminopeptidase/acylaminoacyl peptidase</fullName>
    </submittedName>
    <submittedName>
        <fullName evidence="4">Prolyl oligopeptidase family serine peptidase</fullName>
    </submittedName>
</protein>
<proteinExistence type="predicted"/>
<keyword evidence="5" id="KW-0031">Aminopeptidase</keyword>
<dbReference type="Proteomes" id="UP000315112">
    <property type="component" value="Unassembled WGS sequence"/>
</dbReference>
<organism evidence="5 6">
    <name type="scientific">Pseudoduganella flava</name>
    <dbReference type="NCBI Taxonomy" id="871742"/>
    <lineage>
        <taxon>Bacteria</taxon>
        <taxon>Pseudomonadati</taxon>
        <taxon>Pseudomonadota</taxon>
        <taxon>Betaproteobacteria</taxon>
        <taxon>Burkholderiales</taxon>
        <taxon>Oxalobacteraceae</taxon>
        <taxon>Telluria group</taxon>
        <taxon>Pseudoduganella</taxon>
    </lineage>
</organism>
<dbReference type="Gene3D" id="3.40.50.1820">
    <property type="entry name" value="alpha/beta hydrolase"/>
    <property type="match status" value="1"/>
</dbReference>
<dbReference type="PANTHER" id="PTHR42776">
    <property type="entry name" value="SERINE PEPTIDASE S9 FAMILY MEMBER"/>
    <property type="match status" value="1"/>
</dbReference>
<dbReference type="InterPro" id="IPR029058">
    <property type="entry name" value="AB_hydrolase_fold"/>
</dbReference>
<evidence type="ECO:0000256" key="2">
    <source>
        <dbReference type="SAM" id="SignalP"/>
    </source>
</evidence>
<feature type="signal peptide" evidence="2">
    <location>
        <begin position="1"/>
        <end position="21"/>
    </location>
</feature>
<dbReference type="GO" id="GO:0004177">
    <property type="term" value="F:aminopeptidase activity"/>
    <property type="evidence" value="ECO:0007669"/>
    <property type="project" value="UniProtKB-KW"/>
</dbReference>
<dbReference type="Pfam" id="PF00326">
    <property type="entry name" value="Peptidase_S9"/>
    <property type="match status" value="1"/>
</dbReference>
<evidence type="ECO:0000313" key="4">
    <source>
        <dbReference type="EMBL" id="QGZ39880.1"/>
    </source>
</evidence>
<keyword evidence="1" id="KW-0378">Hydrolase</keyword>
<dbReference type="GO" id="GO:0006508">
    <property type="term" value="P:proteolysis"/>
    <property type="evidence" value="ECO:0007669"/>
    <property type="project" value="InterPro"/>
</dbReference>
<dbReference type="EMBL" id="VLKW01000003">
    <property type="protein sequence ID" value="TWI48809.1"/>
    <property type="molecule type" value="Genomic_DNA"/>
</dbReference>
<reference evidence="4 7" key="3">
    <citation type="submission" date="2019-12" db="EMBL/GenBank/DDBJ databases">
        <title>Draft Genome Sequences of Six Type Strains of the Genus Massilia.</title>
        <authorList>
            <person name="Miess H."/>
            <person name="Frediansyah A."/>
            <person name="Goeker M."/>
            <person name="Gross H."/>
        </authorList>
    </citation>
    <scope>NUCLEOTIDE SEQUENCE [LARGE SCALE GENOMIC DNA]</scope>
    <source>
        <strain evidence="4 7">DSM 26639</strain>
    </source>
</reference>
<evidence type="ECO:0000259" key="3">
    <source>
        <dbReference type="Pfam" id="PF00326"/>
    </source>
</evidence>
<dbReference type="SUPFAM" id="SSF53474">
    <property type="entry name" value="alpha/beta-Hydrolases"/>
    <property type="match status" value="1"/>
</dbReference>
<dbReference type="RefSeq" id="WP_145874571.1">
    <property type="nucleotide sequence ID" value="NZ_CP046904.1"/>
</dbReference>
<keyword evidence="7" id="KW-1185">Reference proteome</keyword>
<reference evidence="5 6" key="1">
    <citation type="journal article" date="2015" name="Stand. Genomic Sci.">
        <title>Genomic Encyclopedia of Bacterial and Archaeal Type Strains, Phase III: the genomes of soil and plant-associated and newly described type strains.</title>
        <authorList>
            <person name="Whitman W.B."/>
            <person name="Woyke T."/>
            <person name="Klenk H.P."/>
            <person name="Zhou Y."/>
            <person name="Lilburn T.G."/>
            <person name="Beck B.J."/>
            <person name="De Vos P."/>
            <person name="Vandamme P."/>
            <person name="Eisen J.A."/>
            <person name="Garrity G."/>
            <person name="Hugenholtz P."/>
            <person name="Kyrpides N.C."/>
        </authorList>
    </citation>
    <scope>NUCLEOTIDE SEQUENCE [LARGE SCALE GENOMIC DNA]</scope>
    <source>
        <strain evidence="5 6">CGMCC 1.10685</strain>
    </source>
</reference>
<dbReference type="InterPro" id="IPR001375">
    <property type="entry name" value="Peptidase_S9_cat"/>
</dbReference>
<feature type="domain" description="Peptidase S9 prolyl oligopeptidase catalytic" evidence="3">
    <location>
        <begin position="446"/>
        <end position="658"/>
    </location>
</feature>
<sequence>MTKYLRFLLLSLSFAAAVVHAAPPVEQFFAEPKLADPVLSPGGRYVAMKVAMNGARAKLVVFEPGANRPPAIVAHFPDLDINVVQWVNEQRLLFNTVDRSVGQGDRTLAAGLFAVDADGANPRQLADVHGAVPVTGSRVRPTMLDWNHFILEERGPQDSNAAYMLRGELDSSRRAWSAMSLVKVDTKSASSTQVPGPGHAMKWMLDYAGQPRLAVRFEDGMTEIHILDADTGNWRKLAAFPSYGVSPGAFTPLAFGPDGTLYVKANRGDTSAVFALDVKTGKLAAEPIVNTPGFDFDGKLVFGRGKLLGIELRTDALGVEWIDAGMKAVQADIDKLLPATVNVITVPARATTQNVLVTAYSDRFPKAYYVYDMATKQAVKLGDTQPGIEPKQMGTQQWVQYKARDGMTIPALLTLPPGRPAQKLPLVVLVHGGPYVRGNSWEWNPQSQFLATRGYAVLEPEFRGSMGFGVKHFKAGFRQWGLAMQDDVTDGARWLIGRGTVDANRVCIAGASYGGYAALMGVAREPDLFKCAIDWVGVTDLNLLYSAGWNFASDASDDWKRYGLPQLVGDREKDAAQLQATSPLYLADRISRPLLLAYGGVDQRVPLDHGLKFRSAVTKTNRDVEWVQYPDEGHGWSLPQNKYDFWNRVERFLDRNIGAAAQK</sequence>
<dbReference type="Proteomes" id="UP000437862">
    <property type="component" value="Chromosome"/>
</dbReference>
<keyword evidence="2" id="KW-0732">Signal</keyword>
<evidence type="ECO:0000313" key="7">
    <source>
        <dbReference type="Proteomes" id="UP000437862"/>
    </source>
</evidence>
<dbReference type="GO" id="GO:0004252">
    <property type="term" value="F:serine-type endopeptidase activity"/>
    <property type="evidence" value="ECO:0007669"/>
    <property type="project" value="TreeGrafter"/>
</dbReference>
<evidence type="ECO:0000313" key="6">
    <source>
        <dbReference type="Proteomes" id="UP000315112"/>
    </source>
</evidence>
<evidence type="ECO:0000256" key="1">
    <source>
        <dbReference type="ARBA" id="ARBA00022801"/>
    </source>
</evidence>
<reference evidence="5" key="2">
    <citation type="submission" date="2019-07" db="EMBL/GenBank/DDBJ databases">
        <authorList>
            <person name="Whitman W."/>
            <person name="Huntemann M."/>
            <person name="Clum A."/>
            <person name="Pillay M."/>
            <person name="Palaniappan K."/>
            <person name="Varghese N."/>
            <person name="Mikhailova N."/>
            <person name="Stamatis D."/>
            <person name="Reddy T."/>
            <person name="Daum C."/>
            <person name="Shapiro N."/>
            <person name="Ivanova N."/>
            <person name="Kyrpides N."/>
            <person name="Woyke T."/>
        </authorList>
    </citation>
    <scope>NUCLEOTIDE SEQUENCE</scope>
    <source>
        <strain evidence="5">CGMCC 1.10685</strain>
    </source>
</reference>